<dbReference type="Pfam" id="PF02629">
    <property type="entry name" value="CoA_binding"/>
    <property type="match status" value="1"/>
</dbReference>
<keyword evidence="1 5" id="KW-0816">Tricarboxylic acid cycle</keyword>
<dbReference type="EC" id="6.2.1.5" evidence="5"/>
<evidence type="ECO:0000256" key="6">
    <source>
        <dbReference type="PIRSR" id="PIRSR001553-1"/>
    </source>
</evidence>
<comment type="caution">
    <text evidence="5">Lacks conserved residue(s) required for the propagation of feature annotation.</text>
</comment>
<evidence type="ECO:0000256" key="3">
    <source>
        <dbReference type="ARBA" id="ARBA00022741"/>
    </source>
</evidence>
<dbReference type="EMBL" id="VBAM01000062">
    <property type="protein sequence ID" value="TMJ15355.1"/>
    <property type="molecule type" value="Genomic_DNA"/>
</dbReference>
<dbReference type="PIRSF" id="PIRSF001553">
    <property type="entry name" value="SucCS_alpha"/>
    <property type="match status" value="1"/>
</dbReference>
<comment type="catalytic activity">
    <reaction evidence="5">
        <text>GTP + succinate + CoA = succinyl-CoA + GDP + phosphate</text>
        <dbReference type="Rhea" id="RHEA:22120"/>
        <dbReference type="ChEBI" id="CHEBI:30031"/>
        <dbReference type="ChEBI" id="CHEBI:37565"/>
        <dbReference type="ChEBI" id="CHEBI:43474"/>
        <dbReference type="ChEBI" id="CHEBI:57287"/>
        <dbReference type="ChEBI" id="CHEBI:57292"/>
        <dbReference type="ChEBI" id="CHEBI:58189"/>
    </reaction>
</comment>
<evidence type="ECO:0000259" key="7">
    <source>
        <dbReference type="SMART" id="SM00881"/>
    </source>
</evidence>
<feature type="domain" description="CoA-binding" evidence="7">
    <location>
        <begin position="4"/>
        <end position="100"/>
    </location>
</feature>
<dbReference type="PROSITE" id="PS00399">
    <property type="entry name" value="SUCCINYL_COA_LIG_2"/>
    <property type="match status" value="1"/>
</dbReference>
<dbReference type="InterPro" id="IPR016102">
    <property type="entry name" value="Succinyl-CoA_synth-like"/>
</dbReference>
<comment type="pathway">
    <text evidence="5">Carbohydrate metabolism; tricarboxylic acid cycle; succinate from succinyl-CoA (ligase route): step 1/1.</text>
</comment>
<dbReference type="Gene3D" id="3.40.50.261">
    <property type="entry name" value="Succinyl-CoA synthetase domains"/>
    <property type="match status" value="1"/>
</dbReference>
<comment type="caution">
    <text evidence="8">The sequence shown here is derived from an EMBL/GenBank/DDBJ whole genome shotgun (WGS) entry which is preliminary data.</text>
</comment>
<dbReference type="SMART" id="SM00881">
    <property type="entry name" value="CoA_binding"/>
    <property type="match status" value="1"/>
</dbReference>
<feature type="binding site" evidence="5">
    <location>
        <begin position="17"/>
        <end position="20"/>
    </location>
    <ligand>
        <name>CoA</name>
        <dbReference type="ChEBI" id="CHEBI:57287"/>
    </ligand>
</feature>
<reference evidence="8 9" key="1">
    <citation type="journal article" date="2019" name="Nat. Microbiol.">
        <title>Mediterranean grassland soil C-N compound turnover is dependent on rainfall and depth, and is mediated by genomically divergent microorganisms.</title>
        <authorList>
            <person name="Diamond S."/>
            <person name="Andeer P.F."/>
            <person name="Li Z."/>
            <person name="Crits-Christoph A."/>
            <person name="Burstein D."/>
            <person name="Anantharaman K."/>
            <person name="Lane K.R."/>
            <person name="Thomas B.C."/>
            <person name="Pan C."/>
            <person name="Northen T.R."/>
            <person name="Banfield J.F."/>
        </authorList>
    </citation>
    <scope>NUCLEOTIDE SEQUENCE [LARGE SCALE GENOMIC DNA]</scope>
    <source>
        <strain evidence="8">NP_5</strain>
    </source>
</reference>
<dbReference type="FunFam" id="3.40.50.720:FF:000277">
    <property type="entry name" value="Succinate--CoA ligase [ADP-forming] subunit alpha"/>
    <property type="match status" value="1"/>
</dbReference>
<comment type="similarity">
    <text evidence="4 5">Belongs to the succinate/malate CoA ligase alpha subunit family.</text>
</comment>
<keyword evidence="2 5" id="KW-0436">Ligase</keyword>
<dbReference type="SUPFAM" id="SSF51735">
    <property type="entry name" value="NAD(P)-binding Rossmann-fold domains"/>
    <property type="match status" value="1"/>
</dbReference>
<proteinExistence type="inferred from homology"/>
<evidence type="ECO:0000313" key="9">
    <source>
        <dbReference type="Proteomes" id="UP000320393"/>
    </source>
</evidence>
<dbReference type="GO" id="GO:0000166">
    <property type="term" value="F:nucleotide binding"/>
    <property type="evidence" value="ECO:0007669"/>
    <property type="project" value="UniProtKB-KW"/>
</dbReference>
<dbReference type="SUPFAM" id="SSF52210">
    <property type="entry name" value="Succinyl-CoA synthetase domains"/>
    <property type="match status" value="1"/>
</dbReference>
<comment type="catalytic activity">
    <reaction evidence="5">
        <text>succinate + ATP + CoA = succinyl-CoA + ADP + phosphate</text>
        <dbReference type="Rhea" id="RHEA:17661"/>
        <dbReference type="ChEBI" id="CHEBI:30031"/>
        <dbReference type="ChEBI" id="CHEBI:30616"/>
        <dbReference type="ChEBI" id="CHEBI:43474"/>
        <dbReference type="ChEBI" id="CHEBI:57287"/>
        <dbReference type="ChEBI" id="CHEBI:57292"/>
        <dbReference type="ChEBI" id="CHEBI:456216"/>
        <dbReference type="EC" id="6.2.1.5"/>
    </reaction>
</comment>
<feature type="active site" description="Tele-phosphohistidine intermediate" evidence="5 6">
    <location>
        <position position="228"/>
    </location>
</feature>
<dbReference type="GO" id="GO:0006099">
    <property type="term" value="P:tricarboxylic acid cycle"/>
    <property type="evidence" value="ECO:0007669"/>
    <property type="project" value="UniProtKB-UniRule"/>
</dbReference>
<dbReference type="InterPro" id="IPR005811">
    <property type="entry name" value="SUCC_ACL_C"/>
</dbReference>
<feature type="binding site" evidence="5">
    <location>
        <begin position="96"/>
        <end position="98"/>
    </location>
    <ligand>
        <name>CoA</name>
        <dbReference type="ChEBI" id="CHEBI:57287"/>
    </ligand>
</feature>
<dbReference type="PANTHER" id="PTHR11117">
    <property type="entry name" value="SUCCINYL-COA LIGASE SUBUNIT ALPHA"/>
    <property type="match status" value="1"/>
</dbReference>
<feature type="binding site" evidence="5">
    <location>
        <position position="159"/>
    </location>
    <ligand>
        <name>substrate</name>
        <note>ligand shared with subunit beta</note>
    </ligand>
</feature>
<dbReference type="PANTHER" id="PTHR11117:SF2">
    <property type="entry name" value="SUCCINATE--COA LIGASE [ADP_GDP-FORMING] SUBUNIT ALPHA, MITOCHONDRIAL"/>
    <property type="match status" value="1"/>
</dbReference>
<protein>
    <recommendedName>
        <fullName evidence="5">Succinate--CoA ligase [ADP-forming] subunit alpha</fullName>
        <ecNumber evidence="5">6.2.1.5</ecNumber>
    </recommendedName>
    <alternativeName>
        <fullName evidence="5">Succinyl-CoA synthetase subunit alpha</fullName>
        <shortName evidence="5">SCS-alpha</shortName>
    </alternativeName>
</protein>
<comment type="function">
    <text evidence="5">Succinyl-CoA synthetase functions in the citric acid cycle (TCA), coupling the hydrolysis of succinyl-CoA to the synthesis of either ATP or GTP and thus represents the only step of substrate-level phosphorylation in the TCA. The alpha subunit of the enzyme binds the substrates coenzyme A and phosphate, while succinate binding and nucleotide specificity is provided by the beta subunit.</text>
</comment>
<dbReference type="GO" id="GO:0004775">
    <property type="term" value="F:succinate-CoA ligase (ADP-forming) activity"/>
    <property type="evidence" value="ECO:0007669"/>
    <property type="project" value="UniProtKB-UniRule"/>
</dbReference>
<keyword evidence="3 5" id="KW-0547">Nucleotide-binding</keyword>
<dbReference type="Gene3D" id="3.40.50.720">
    <property type="entry name" value="NAD(P)-binding Rossmann-like Domain"/>
    <property type="match status" value="1"/>
</dbReference>
<dbReference type="InterPro" id="IPR033847">
    <property type="entry name" value="Citrt_syn/SCS-alpha_CS"/>
</dbReference>
<sequence length="280" mass="28656">MAVLVGRDTRLLVQGITGYQGMFHTDLMLQAGTRVVAGVTPGRGGSHVHGVPVFEAVDEAVRETGATASVIFVPARFARDAVLESVASRLDPVVIITEGMPVRDAIEVVTYAARQGVRVLGPNGPGVTTPGQCRVGIMPTHLFAPGRVGVVSRSGTLTYEIVAGLTRAGLGQSTAVGLGGDPDAIVLIGEIGGRAEEDAAEYIAAHVRKPVAAYIAGRTAPEGKRMGHAGAVISGTEGTAAHKIQALEAAGAPVATLVSGVPALLQERLRASRTPRAMPG</sequence>
<dbReference type="GO" id="GO:0004776">
    <property type="term" value="F:succinate-CoA ligase (GDP-forming) activity"/>
    <property type="evidence" value="ECO:0007669"/>
    <property type="project" value="TreeGrafter"/>
</dbReference>
<dbReference type="NCBIfam" id="NF004230">
    <property type="entry name" value="PRK05678.1"/>
    <property type="match status" value="1"/>
</dbReference>
<comment type="subunit">
    <text evidence="5">Heterotetramer of two alpha and two beta subunits.</text>
</comment>
<dbReference type="GO" id="GO:0009361">
    <property type="term" value="C:succinate-CoA ligase complex (ADP-forming)"/>
    <property type="evidence" value="ECO:0007669"/>
    <property type="project" value="TreeGrafter"/>
</dbReference>
<dbReference type="InterPro" id="IPR005810">
    <property type="entry name" value="CoA_lig_alpha"/>
</dbReference>
<dbReference type="InterPro" id="IPR003781">
    <property type="entry name" value="CoA-bd"/>
</dbReference>
<evidence type="ECO:0000256" key="4">
    <source>
        <dbReference type="ARBA" id="ARBA00060724"/>
    </source>
</evidence>
<dbReference type="PROSITE" id="PS01216">
    <property type="entry name" value="SUCCINYL_COA_LIG_1"/>
    <property type="match status" value="1"/>
</dbReference>
<evidence type="ECO:0000256" key="1">
    <source>
        <dbReference type="ARBA" id="ARBA00022532"/>
    </source>
</evidence>
<dbReference type="UniPathway" id="UPA00223">
    <property type="reaction ID" value="UER00999"/>
</dbReference>
<evidence type="ECO:0000313" key="8">
    <source>
        <dbReference type="EMBL" id="TMJ15355.1"/>
    </source>
</evidence>
<dbReference type="AlphaFoldDB" id="A0A537M570"/>
<dbReference type="Proteomes" id="UP000320393">
    <property type="component" value="Unassembled WGS sequence"/>
</dbReference>
<gene>
    <name evidence="5 8" type="primary">sucD</name>
    <name evidence="8" type="ORF">E6H02_02060</name>
</gene>
<organism evidence="8 9">
    <name type="scientific">Candidatus Segetimicrobium genomatis</name>
    <dbReference type="NCBI Taxonomy" id="2569760"/>
    <lineage>
        <taxon>Bacteria</taxon>
        <taxon>Bacillati</taxon>
        <taxon>Candidatus Sysuimicrobiota</taxon>
        <taxon>Candidatus Sysuimicrobiia</taxon>
        <taxon>Candidatus Sysuimicrobiales</taxon>
        <taxon>Candidatus Segetimicrobiaceae</taxon>
        <taxon>Candidatus Segetimicrobium</taxon>
    </lineage>
</organism>
<evidence type="ECO:0000256" key="5">
    <source>
        <dbReference type="HAMAP-Rule" id="MF_01988"/>
    </source>
</evidence>
<evidence type="ECO:0000256" key="2">
    <source>
        <dbReference type="ARBA" id="ARBA00022598"/>
    </source>
</evidence>
<name>A0A537M570_9BACT</name>
<dbReference type="InterPro" id="IPR017440">
    <property type="entry name" value="Cit_synth/succinyl-CoA_lig_AS"/>
</dbReference>
<accession>A0A537M570</accession>
<dbReference type="Pfam" id="PF00549">
    <property type="entry name" value="Ligase_CoA"/>
    <property type="match status" value="1"/>
</dbReference>
<dbReference type="HAMAP" id="MF_01988">
    <property type="entry name" value="Succ_CoA_alpha"/>
    <property type="match status" value="1"/>
</dbReference>
<dbReference type="InterPro" id="IPR036291">
    <property type="entry name" value="NAD(P)-bd_dom_sf"/>
</dbReference>